<dbReference type="SUPFAM" id="SSF46785">
    <property type="entry name" value="Winged helix' DNA-binding domain"/>
    <property type="match status" value="1"/>
</dbReference>
<reference evidence="3 4" key="1">
    <citation type="submission" date="2016-10" db="EMBL/GenBank/DDBJ databases">
        <authorList>
            <person name="de Groot N.N."/>
        </authorList>
    </citation>
    <scope>NUCLEOTIDE SEQUENCE [LARGE SCALE GENOMIC DNA]</scope>
    <source>
        <strain evidence="3 4">ATCC 35022</strain>
    </source>
</reference>
<sequence length="166" mass="18421">MPQPESDNRRNSVDPGRSTLSAPDPLALVDLEGHLGFHLRLAQDASFRAFAGRAGVVDLRPGRYAAMVVIRNNPGITPIALSRAIVRDKSTVTPLVQDLERRNLVRRDRSTADRRSVHLTLTEEGEATLDALMEHADAHDRWLDAIVGDEKPQLLRLLRRIADALP</sequence>
<dbReference type="PANTHER" id="PTHR33164">
    <property type="entry name" value="TRANSCRIPTIONAL REGULATOR, MARR FAMILY"/>
    <property type="match status" value="1"/>
</dbReference>
<organism evidence="3 4">
    <name type="scientific">Bauldia litoralis</name>
    <dbReference type="NCBI Taxonomy" id="665467"/>
    <lineage>
        <taxon>Bacteria</taxon>
        <taxon>Pseudomonadati</taxon>
        <taxon>Pseudomonadota</taxon>
        <taxon>Alphaproteobacteria</taxon>
        <taxon>Hyphomicrobiales</taxon>
        <taxon>Kaistiaceae</taxon>
        <taxon>Bauldia</taxon>
    </lineage>
</organism>
<dbReference type="Gene3D" id="1.10.10.10">
    <property type="entry name" value="Winged helix-like DNA-binding domain superfamily/Winged helix DNA-binding domain"/>
    <property type="match status" value="1"/>
</dbReference>
<dbReference type="GO" id="GO:0006950">
    <property type="term" value="P:response to stress"/>
    <property type="evidence" value="ECO:0007669"/>
    <property type="project" value="TreeGrafter"/>
</dbReference>
<dbReference type="AlphaFoldDB" id="A0A1G6B0I9"/>
<protein>
    <submittedName>
        <fullName evidence="3">DNA-binding transcriptional regulator, MarR family</fullName>
    </submittedName>
</protein>
<evidence type="ECO:0000313" key="4">
    <source>
        <dbReference type="Proteomes" id="UP000199071"/>
    </source>
</evidence>
<evidence type="ECO:0000259" key="2">
    <source>
        <dbReference type="PROSITE" id="PS50995"/>
    </source>
</evidence>
<dbReference type="EMBL" id="FMXQ01000002">
    <property type="protein sequence ID" value="SDB14174.1"/>
    <property type="molecule type" value="Genomic_DNA"/>
</dbReference>
<dbReference type="GO" id="GO:0003700">
    <property type="term" value="F:DNA-binding transcription factor activity"/>
    <property type="evidence" value="ECO:0007669"/>
    <property type="project" value="InterPro"/>
</dbReference>
<dbReference type="InterPro" id="IPR000835">
    <property type="entry name" value="HTH_MarR-typ"/>
</dbReference>
<evidence type="ECO:0000313" key="3">
    <source>
        <dbReference type="EMBL" id="SDB14174.1"/>
    </source>
</evidence>
<proteinExistence type="predicted"/>
<dbReference type="PANTHER" id="PTHR33164:SF43">
    <property type="entry name" value="HTH-TYPE TRANSCRIPTIONAL REPRESSOR YETL"/>
    <property type="match status" value="1"/>
</dbReference>
<feature type="domain" description="HTH marR-type" evidence="2">
    <location>
        <begin position="32"/>
        <end position="163"/>
    </location>
</feature>
<dbReference type="Pfam" id="PF01047">
    <property type="entry name" value="MarR"/>
    <property type="match status" value="1"/>
</dbReference>
<dbReference type="InterPro" id="IPR036390">
    <property type="entry name" value="WH_DNA-bd_sf"/>
</dbReference>
<evidence type="ECO:0000256" key="1">
    <source>
        <dbReference type="SAM" id="MobiDB-lite"/>
    </source>
</evidence>
<dbReference type="InterPro" id="IPR039422">
    <property type="entry name" value="MarR/SlyA-like"/>
</dbReference>
<gene>
    <name evidence="3" type="ORF">SAMN02982931_01077</name>
</gene>
<dbReference type="STRING" id="665467.SAMN02982931_01077"/>
<dbReference type="OrthoDB" id="8228089at2"/>
<dbReference type="PROSITE" id="PS50995">
    <property type="entry name" value="HTH_MARR_2"/>
    <property type="match status" value="1"/>
</dbReference>
<dbReference type="InterPro" id="IPR036388">
    <property type="entry name" value="WH-like_DNA-bd_sf"/>
</dbReference>
<dbReference type="GO" id="GO:0003677">
    <property type="term" value="F:DNA binding"/>
    <property type="evidence" value="ECO:0007669"/>
    <property type="project" value="UniProtKB-KW"/>
</dbReference>
<feature type="compositionally biased region" description="Basic and acidic residues" evidence="1">
    <location>
        <begin position="1"/>
        <end position="12"/>
    </location>
</feature>
<dbReference type="PRINTS" id="PR00598">
    <property type="entry name" value="HTHMARR"/>
</dbReference>
<keyword evidence="3" id="KW-0238">DNA-binding</keyword>
<accession>A0A1G6B0I9</accession>
<dbReference type="SMART" id="SM00347">
    <property type="entry name" value="HTH_MARR"/>
    <property type="match status" value="1"/>
</dbReference>
<dbReference type="Proteomes" id="UP000199071">
    <property type="component" value="Unassembled WGS sequence"/>
</dbReference>
<dbReference type="RefSeq" id="WP_090875275.1">
    <property type="nucleotide sequence ID" value="NZ_FMXQ01000002.1"/>
</dbReference>
<name>A0A1G6B0I9_9HYPH</name>
<feature type="region of interest" description="Disordered" evidence="1">
    <location>
        <begin position="1"/>
        <end position="23"/>
    </location>
</feature>
<keyword evidence="4" id="KW-1185">Reference proteome</keyword>